<evidence type="ECO:0000256" key="2">
    <source>
        <dbReference type="ARBA" id="ARBA00004434"/>
    </source>
</evidence>
<dbReference type="WBParaSite" id="ACRNAN_Path_1004.g3859.t1">
    <property type="protein sequence ID" value="ACRNAN_Path_1004.g3859.t1"/>
    <property type="gene ID" value="ACRNAN_Path_1004.g3859"/>
</dbReference>
<evidence type="ECO:0000256" key="8">
    <source>
        <dbReference type="ARBA" id="ARBA00023136"/>
    </source>
</evidence>
<keyword evidence="6" id="KW-1133">Transmembrane helix</keyword>
<comment type="function">
    <text evidence="1 9">Component of the MICOS complex, a large protein complex of the mitochondrial inner membrane that plays crucial roles in the maintenance of crista junctions, inner membrane architecture, and formation of contact sites to the outer membrane.</text>
</comment>
<dbReference type="Proteomes" id="UP000887540">
    <property type="component" value="Unplaced"/>
</dbReference>
<keyword evidence="10" id="KW-1185">Reference proteome</keyword>
<dbReference type="Pfam" id="PF04418">
    <property type="entry name" value="DUF543"/>
    <property type="match status" value="1"/>
</dbReference>
<keyword evidence="7 9" id="KW-0496">Mitochondrion</keyword>
<reference evidence="11" key="1">
    <citation type="submission" date="2022-11" db="UniProtKB">
        <authorList>
            <consortium name="WormBaseParasite"/>
        </authorList>
    </citation>
    <scope>IDENTIFICATION</scope>
</reference>
<dbReference type="PANTHER" id="PTHR21304:SF0">
    <property type="entry name" value="MICOS COMPLEX SUBUNIT MIC10"/>
    <property type="match status" value="1"/>
</dbReference>
<keyword evidence="8" id="KW-0472">Membrane</keyword>
<evidence type="ECO:0000256" key="9">
    <source>
        <dbReference type="RuleBase" id="RU363011"/>
    </source>
</evidence>
<evidence type="ECO:0000256" key="3">
    <source>
        <dbReference type="ARBA" id="ARBA00006792"/>
    </source>
</evidence>
<keyword evidence="5 9" id="KW-0999">Mitochondrion inner membrane</keyword>
<dbReference type="InterPro" id="IPR007512">
    <property type="entry name" value="Mic10"/>
</dbReference>
<evidence type="ECO:0000256" key="4">
    <source>
        <dbReference type="ARBA" id="ARBA00022692"/>
    </source>
</evidence>
<proteinExistence type="inferred from homology"/>
<evidence type="ECO:0000256" key="6">
    <source>
        <dbReference type="ARBA" id="ARBA00022989"/>
    </source>
</evidence>
<comment type="subcellular location">
    <subcellularLocation>
        <location evidence="2 9">Mitochondrion inner membrane</location>
        <topology evidence="2 9">Single-pass membrane protein</topology>
    </subcellularLocation>
</comment>
<comment type="similarity">
    <text evidence="3 9">Belongs to the MICOS complex subunit Mic10 family.</text>
</comment>
<protein>
    <recommendedName>
        <fullName evidence="9">MICOS complex subunit MIC10</fullName>
    </recommendedName>
</protein>
<name>A0A914BUA7_9BILA</name>
<evidence type="ECO:0000313" key="11">
    <source>
        <dbReference type="WBParaSite" id="ACRNAN_Path_1004.g3859.t1"/>
    </source>
</evidence>
<evidence type="ECO:0000313" key="10">
    <source>
        <dbReference type="Proteomes" id="UP000887540"/>
    </source>
</evidence>
<dbReference type="AlphaFoldDB" id="A0A914BUA7"/>
<comment type="subunit">
    <text evidence="9">Component of the mitochondrial contact site and cristae organizing system (MICOS) complex.</text>
</comment>
<sequence length="86" mass="9192">MATRSEDELGVKLDRCFADTLTKTVGGGIIGLIASVTLFKGRSTPAYALAMIGLGAGLNNCRHELQEPFRIHGRKVQNGVDAEVSF</sequence>
<evidence type="ECO:0000256" key="5">
    <source>
        <dbReference type="ARBA" id="ARBA00022792"/>
    </source>
</evidence>
<organism evidence="10 11">
    <name type="scientific">Acrobeloides nanus</name>
    <dbReference type="NCBI Taxonomy" id="290746"/>
    <lineage>
        <taxon>Eukaryota</taxon>
        <taxon>Metazoa</taxon>
        <taxon>Ecdysozoa</taxon>
        <taxon>Nematoda</taxon>
        <taxon>Chromadorea</taxon>
        <taxon>Rhabditida</taxon>
        <taxon>Tylenchina</taxon>
        <taxon>Cephalobomorpha</taxon>
        <taxon>Cephaloboidea</taxon>
        <taxon>Cephalobidae</taxon>
        <taxon>Acrobeloides</taxon>
    </lineage>
</organism>
<dbReference type="GO" id="GO:0061617">
    <property type="term" value="C:MICOS complex"/>
    <property type="evidence" value="ECO:0007669"/>
    <property type="project" value="UniProtKB-UniRule"/>
</dbReference>
<accession>A0A914BUA7</accession>
<evidence type="ECO:0000256" key="1">
    <source>
        <dbReference type="ARBA" id="ARBA00002689"/>
    </source>
</evidence>
<dbReference type="PANTHER" id="PTHR21304">
    <property type="entry name" value="MICOS COMPLEX SUBUNIT MIC10"/>
    <property type="match status" value="1"/>
</dbReference>
<evidence type="ECO:0000256" key="7">
    <source>
        <dbReference type="ARBA" id="ARBA00023128"/>
    </source>
</evidence>
<keyword evidence="4" id="KW-0812">Transmembrane</keyword>